<dbReference type="Gene3D" id="3.60.10.10">
    <property type="entry name" value="Endonuclease/exonuclease/phosphatase"/>
    <property type="match status" value="1"/>
</dbReference>
<dbReference type="NCBIfam" id="NF003840">
    <property type="entry name" value="PRK05421.1-2"/>
    <property type="match status" value="1"/>
</dbReference>
<protein>
    <submittedName>
        <fullName evidence="2">Endonuclease/exonuclease/phosphatase family protein</fullName>
    </submittedName>
</protein>
<reference evidence="2" key="2">
    <citation type="journal article" date="2022" name="Microbiol. Resour. Announc.">
        <title>Metagenome Sequencing to Explore Phylogenomics of Terrestrial Cyanobacteria.</title>
        <authorList>
            <person name="Ward R.D."/>
            <person name="Stajich J.E."/>
            <person name="Johansen J.R."/>
            <person name="Huntemann M."/>
            <person name="Clum A."/>
            <person name="Foster B."/>
            <person name="Foster B."/>
            <person name="Roux S."/>
            <person name="Palaniappan K."/>
            <person name="Varghese N."/>
            <person name="Mukherjee S."/>
            <person name="Reddy T.B.K."/>
            <person name="Daum C."/>
            <person name="Copeland A."/>
            <person name="Chen I.A."/>
            <person name="Ivanova N.N."/>
            <person name="Kyrpides N.C."/>
            <person name="Shapiro N."/>
            <person name="Eloe-Fadrosh E.A."/>
            <person name="Pietrasiak N."/>
        </authorList>
    </citation>
    <scope>NUCLEOTIDE SEQUENCE</scope>
    <source>
        <strain evidence="2">JT2-VF2</strain>
    </source>
</reference>
<dbReference type="GO" id="GO:0004519">
    <property type="term" value="F:endonuclease activity"/>
    <property type="evidence" value="ECO:0007669"/>
    <property type="project" value="UniProtKB-KW"/>
</dbReference>
<keyword evidence="2" id="KW-0255">Endonuclease</keyword>
<dbReference type="AlphaFoldDB" id="A0A951Q201"/>
<gene>
    <name evidence="2" type="ORF">KME32_17185</name>
</gene>
<feature type="domain" description="Endonuclease/exonuclease/phosphatase" evidence="1">
    <location>
        <begin position="48"/>
        <end position="266"/>
    </location>
</feature>
<dbReference type="InterPro" id="IPR005135">
    <property type="entry name" value="Endo/exonuclease/phosphatase"/>
</dbReference>
<keyword evidence="2" id="KW-0540">Nuclease</keyword>
<name>A0A951Q201_9NOST</name>
<evidence type="ECO:0000313" key="2">
    <source>
        <dbReference type="EMBL" id="MBW4562845.1"/>
    </source>
</evidence>
<accession>A0A951Q201</accession>
<dbReference type="EMBL" id="JAHHHN010000009">
    <property type="protein sequence ID" value="MBW4562845.1"/>
    <property type="molecule type" value="Genomic_DNA"/>
</dbReference>
<keyword evidence="2" id="KW-0378">Hydrolase</keyword>
<dbReference type="Pfam" id="PF03372">
    <property type="entry name" value="Exo_endo_phos"/>
    <property type="match status" value="1"/>
</dbReference>
<dbReference type="SUPFAM" id="SSF56219">
    <property type="entry name" value="DNase I-like"/>
    <property type="match status" value="1"/>
</dbReference>
<dbReference type="InterPro" id="IPR036691">
    <property type="entry name" value="Endo/exonu/phosph_ase_sf"/>
</dbReference>
<evidence type="ECO:0000313" key="3">
    <source>
        <dbReference type="Proteomes" id="UP000715781"/>
    </source>
</evidence>
<sequence>MLSLKKHVATFTRKFVPSYRFLRTQESTIDRSHILQTELNALSIKVLNWNIAKKNSDKIWVRDFLTIVEQYQPDLIFLQEFRLEMRAASLVKLIDMSWNFAPNFIDAHHQTYSGILTAAKISPLTKRAIITKHHEPIIRTPKVSLITEYSLSNHKDNILTINSHLINFVDINKFKTQLHDLELALSAHQGPIIFSGDFNTWSRKRAVLLYKAVTRLGLMPVAFAPDESKKIKRFLLSPPLDYIFYRGLSEYKARAKVLDHICSSDHKPLLAEFYYTDTQ</sequence>
<comment type="caution">
    <text evidence="2">The sequence shown here is derived from an EMBL/GenBank/DDBJ whole genome shotgun (WGS) entry which is preliminary data.</text>
</comment>
<dbReference type="Proteomes" id="UP000715781">
    <property type="component" value="Unassembled WGS sequence"/>
</dbReference>
<dbReference type="NCBIfam" id="NF003842">
    <property type="entry name" value="PRK05421.1-4"/>
    <property type="match status" value="1"/>
</dbReference>
<organism evidence="2 3">
    <name type="scientific">Mojavia pulchra JT2-VF2</name>
    <dbReference type="NCBI Taxonomy" id="287848"/>
    <lineage>
        <taxon>Bacteria</taxon>
        <taxon>Bacillati</taxon>
        <taxon>Cyanobacteriota</taxon>
        <taxon>Cyanophyceae</taxon>
        <taxon>Nostocales</taxon>
        <taxon>Nostocaceae</taxon>
    </lineage>
</organism>
<evidence type="ECO:0000259" key="1">
    <source>
        <dbReference type="Pfam" id="PF03372"/>
    </source>
</evidence>
<reference evidence="2" key="1">
    <citation type="submission" date="2021-05" db="EMBL/GenBank/DDBJ databases">
        <authorList>
            <person name="Pietrasiak N."/>
            <person name="Ward R."/>
            <person name="Stajich J.E."/>
            <person name="Kurbessoian T."/>
        </authorList>
    </citation>
    <scope>NUCLEOTIDE SEQUENCE</scope>
    <source>
        <strain evidence="2">JT2-VF2</strain>
    </source>
</reference>
<proteinExistence type="predicted"/>